<protein>
    <submittedName>
        <fullName evidence="1">Uncharacterized protein</fullName>
    </submittedName>
</protein>
<dbReference type="SUPFAM" id="SSF50370">
    <property type="entry name" value="Ricin B-like lectins"/>
    <property type="match status" value="1"/>
</dbReference>
<sequence length="195" mass="21853">MATATLNSTLEFPQYSKQPTSNFSISLTNCASVCLNLADTRHSSSGAEWFGNHALYWLAQMPLIASLLYACADLPDSSILLLRLKHLEAQNVGRYDFFKDSIVPSSATLAMKLFTIAFTAVSLAYIDELWAKPYAFSASIRDVWFARASNRGPSNWMCLDLTDGSKANRNMLQMWECAPYPQPTYKNQIWTLTVL</sequence>
<gene>
    <name evidence="1" type="ORF">BDV98DRAFT_596313</name>
</gene>
<dbReference type="PROSITE" id="PS50231">
    <property type="entry name" value="RICIN_B_LECTIN"/>
    <property type="match status" value="1"/>
</dbReference>
<name>A0A5C3QBK9_9AGAR</name>
<accession>A0A5C3QBK9</accession>
<dbReference type="InterPro" id="IPR035992">
    <property type="entry name" value="Ricin_B-like_lectins"/>
</dbReference>
<dbReference type="Proteomes" id="UP000305067">
    <property type="component" value="Unassembled WGS sequence"/>
</dbReference>
<dbReference type="AlphaFoldDB" id="A0A5C3QBK9"/>
<organism evidence="1 2">
    <name type="scientific">Pterulicium gracile</name>
    <dbReference type="NCBI Taxonomy" id="1884261"/>
    <lineage>
        <taxon>Eukaryota</taxon>
        <taxon>Fungi</taxon>
        <taxon>Dikarya</taxon>
        <taxon>Basidiomycota</taxon>
        <taxon>Agaricomycotina</taxon>
        <taxon>Agaricomycetes</taxon>
        <taxon>Agaricomycetidae</taxon>
        <taxon>Agaricales</taxon>
        <taxon>Pleurotineae</taxon>
        <taxon>Pterulaceae</taxon>
        <taxon>Pterulicium</taxon>
    </lineage>
</organism>
<reference evidence="1 2" key="1">
    <citation type="journal article" date="2019" name="Nat. Ecol. Evol.">
        <title>Megaphylogeny resolves global patterns of mushroom evolution.</title>
        <authorList>
            <person name="Varga T."/>
            <person name="Krizsan K."/>
            <person name="Foldi C."/>
            <person name="Dima B."/>
            <person name="Sanchez-Garcia M."/>
            <person name="Sanchez-Ramirez S."/>
            <person name="Szollosi G.J."/>
            <person name="Szarkandi J.G."/>
            <person name="Papp V."/>
            <person name="Albert L."/>
            <person name="Andreopoulos W."/>
            <person name="Angelini C."/>
            <person name="Antonin V."/>
            <person name="Barry K.W."/>
            <person name="Bougher N.L."/>
            <person name="Buchanan P."/>
            <person name="Buyck B."/>
            <person name="Bense V."/>
            <person name="Catcheside P."/>
            <person name="Chovatia M."/>
            <person name="Cooper J."/>
            <person name="Damon W."/>
            <person name="Desjardin D."/>
            <person name="Finy P."/>
            <person name="Geml J."/>
            <person name="Haridas S."/>
            <person name="Hughes K."/>
            <person name="Justo A."/>
            <person name="Karasinski D."/>
            <person name="Kautmanova I."/>
            <person name="Kiss B."/>
            <person name="Kocsube S."/>
            <person name="Kotiranta H."/>
            <person name="LaButti K.M."/>
            <person name="Lechner B.E."/>
            <person name="Liimatainen K."/>
            <person name="Lipzen A."/>
            <person name="Lukacs Z."/>
            <person name="Mihaltcheva S."/>
            <person name="Morgado L.N."/>
            <person name="Niskanen T."/>
            <person name="Noordeloos M.E."/>
            <person name="Ohm R.A."/>
            <person name="Ortiz-Santana B."/>
            <person name="Ovrebo C."/>
            <person name="Racz N."/>
            <person name="Riley R."/>
            <person name="Savchenko A."/>
            <person name="Shiryaev A."/>
            <person name="Soop K."/>
            <person name="Spirin V."/>
            <person name="Szebenyi C."/>
            <person name="Tomsovsky M."/>
            <person name="Tulloss R.E."/>
            <person name="Uehling J."/>
            <person name="Grigoriev I.V."/>
            <person name="Vagvolgyi C."/>
            <person name="Papp T."/>
            <person name="Martin F.M."/>
            <person name="Miettinen O."/>
            <person name="Hibbett D.S."/>
            <person name="Nagy L.G."/>
        </authorList>
    </citation>
    <scope>NUCLEOTIDE SEQUENCE [LARGE SCALE GENOMIC DNA]</scope>
    <source>
        <strain evidence="1 2">CBS 309.79</strain>
    </source>
</reference>
<evidence type="ECO:0000313" key="2">
    <source>
        <dbReference type="Proteomes" id="UP000305067"/>
    </source>
</evidence>
<proteinExistence type="predicted"/>
<dbReference type="OrthoDB" id="6770063at2759"/>
<dbReference type="EMBL" id="ML178844">
    <property type="protein sequence ID" value="TFK97800.1"/>
    <property type="molecule type" value="Genomic_DNA"/>
</dbReference>
<keyword evidence="2" id="KW-1185">Reference proteome</keyword>
<evidence type="ECO:0000313" key="1">
    <source>
        <dbReference type="EMBL" id="TFK97800.1"/>
    </source>
</evidence>